<proteinExistence type="predicted"/>
<evidence type="ECO:0000259" key="2">
    <source>
        <dbReference type="Pfam" id="PF13439"/>
    </source>
</evidence>
<keyword evidence="3" id="KW-0808">Transferase</keyword>
<dbReference type="GO" id="GO:0016757">
    <property type="term" value="F:glycosyltransferase activity"/>
    <property type="evidence" value="ECO:0007669"/>
    <property type="project" value="InterPro"/>
</dbReference>
<reference evidence="4" key="1">
    <citation type="submission" date="2019-01" db="EMBL/GenBank/DDBJ databases">
        <title>Cytophagaceae bacterium strain CAR-16.</title>
        <authorList>
            <person name="Chen W.-M."/>
        </authorList>
    </citation>
    <scope>NUCLEOTIDE SEQUENCE [LARGE SCALE GENOMIC DNA]</scope>
    <source>
        <strain evidence="4">ICH-30</strain>
    </source>
</reference>
<dbReference type="InterPro" id="IPR001296">
    <property type="entry name" value="Glyco_trans_1"/>
</dbReference>
<comment type="caution">
    <text evidence="3">The sequence shown here is derived from an EMBL/GenBank/DDBJ whole genome shotgun (WGS) entry which is preliminary data.</text>
</comment>
<accession>A0A4Q1KSM5</accession>
<name>A0A4Q1KSM5_9FLAO</name>
<dbReference type="PANTHER" id="PTHR45947:SF3">
    <property type="entry name" value="SULFOQUINOVOSYL TRANSFERASE SQD2"/>
    <property type="match status" value="1"/>
</dbReference>
<dbReference type="Proteomes" id="UP000289734">
    <property type="component" value="Unassembled WGS sequence"/>
</dbReference>
<protein>
    <submittedName>
        <fullName evidence="3">Glycosyltransferase</fullName>
    </submittedName>
</protein>
<evidence type="ECO:0000259" key="1">
    <source>
        <dbReference type="Pfam" id="PF00534"/>
    </source>
</evidence>
<gene>
    <name evidence="3" type="ORF">EQG68_06190</name>
</gene>
<dbReference type="EMBL" id="SBKQ01000005">
    <property type="protein sequence ID" value="RXR33077.1"/>
    <property type="molecule type" value="Genomic_DNA"/>
</dbReference>
<sequence>MIKTNNKILVVVTTFPSITETFIINQITDLIDKGYKVTVFSYVKPKNQPIHQIFEDYNLHDSTVTHFKNEGSKWEKIKAAILFYTKHFLQINHYRMFSLLNPLKIKTNSRKIKVYYDLPILLFKKKFDIIHCHFGFNAKKVADAFELKLCSHSKAVVSFHGSDLTPSKVDYYKSLYRGVFIHFDAFITNSVYLQNILLLVNPTITKNYIIPVGFKETYLKKHLIEKPKDNIFNIVFCGRLINWKGPDRAIKMVYQMMQKKCENVVLHIIGNGEMIQELKELARKLNITANIVFYGAINQENVFKIMANGSVFLYPGIEDKTTKRSETQGLVLQEAQYFKLPIITSDVGGIKYGIVPNETGFLISNEKEEEFVEKLILLYNNPKLRMEMGEKGHKFVLNEFESNIIGQKLIKVYASI</sequence>
<dbReference type="RefSeq" id="WP_129463921.1">
    <property type="nucleotide sequence ID" value="NZ_SBKQ01000005.1"/>
</dbReference>
<dbReference type="AlphaFoldDB" id="A0A4Q1KSM5"/>
<dbReference type="Gene3D" id="3.40.50.2000">
    <property type="entry name" value="Glycogen Phosphorylase B"/>
    <property type="match status" value="2"/>
</dbReference>
<dbReference type="PANTHER" id="PTHR45947">
    <property type="entry name" value="SULFOQUINOVOSYL TRANSFERASE SQD2"/>
    <property type="match status" value="1"/>
</dbReference>
<organism evidence="3 4">
    <name type="scientific">Flavobacterium piscinae</name>
    <dbReference type="NCBI Taxonomy" id="2506424"/>
    <lineage>
        <taxon>Bacteria</taxon>
        <taxon>Pseudomonadati</taxon>
        <taxon>Bacteroidota</taxon>
        <taxon>Flavobacteriia</taxon>
        <taxon>Flavobacteriales</taxon>
        <taxon>Flavobacteriaceae</taxon>
        <taxon>Flavobacterium</taxon>
    </lineage>
</organism>
<dbReference type="SUPFAM" id="SSF53756">
    <property type="entry name" value="UDP-Glycosyltransferase/glycogen phosphorylase"/>
    <property type="match status" value="1"/>
</dbReference>
<feature type="domain" description="Glycosyl transferase family 1" evidence="1">
    <location>
        <begin position="232"/>
        <end position="394"/>
    </location>
</feature>
<dbReference type="OrthoDB" id="832722at2"/>
<dbReference type="Pfam" id="PF13439">
    <property type="entry name" value="Glyco_transf_4"/>
    <property type="match status" value="1"/>
</dbReference>
<dbReference type="Pfam" id="PF00534">
    <property type="entry name" value="Glycos_transf_1"/>
    <property type="match status" value="1"/>
</dbReference>
<dbReference type="InterPro" id="IPR028098">
    <property type="entry name" value="Glyco_trans_4-like_N"/>
</dbReference>
<feature type="domain" description="Glycosyltransferase subfamily 4-like N-terminal" evidence="2">
    <location>
        <begin position="20"/>
        <end position="199"/>
    </location>
</feature>
<dbReference type="CDD" id="cd03801">
    <property type="entry name" value="GT4_PimA-like"/>
    <property type="match status" value="1"/>
</dbReference>
<dbReference type="InterPro" id="IPR050194">
    <property type="entry name" value="Glycosyltransferase_grp1"/>
</dbReference>
<evidence type="ECO:0000313" key="3">
    <source>
        <dbReference type="EMBL" id="RXR33077.1"/>
    </source>
</evidence>
<evidence type="ECO:0000313" key="4">
    <source>
        <dbReference type="Proteomes" id="UP000289734"/>
    </source>
</evidence>
<keyword evidence="4" id="KW-1185">Reference proteome</keyword>